<feature type="transmembrane region" description="Helical" evidence="1">
    <location>
        <begin position="66"/>
        <end position="83"/>
    </location>
</feature>
<dbReference type="GO" id="GO:0009273">
    <property type="term" value="P:peptidoglycan-based cell wall biogenesis"/>
    <property type="evidence" value="ECO:0007669"/>
    <property type="project" value="TreeGrafter"/>
</dbReference>
<name>A0A264W3K8_9BACL</name>
<organism evidence="2 3">
    <name type="scientific">Tetzosporium hominis</name>
    <dbReference type="NCBI Taxonomy" id="2020506"/>
    <lineage>
        <taxon>Bacteria</taxon>
        <taxon>Bacillati</taxon>
        <taxon>Bacillota</taxon>
        <taxon>Bacilli</taxon>
        <taxon>Bacillales</taxon>
        <taxon>Caryophanaceae</taxon>
        <taxon>Tetzosporium</taxon>
    </lineage>
</organism>
<evidence type="ECO:0000313" key="2">
    <source>
        <dbReference type="EMBL" id="OZS78173.1"/>
    </source>
</evidence>
<dbReference type="Proteomes" id="UP000217065">
    <property type="component" value="Unassembled WGS sequence"/>
</dbReference>
<dbReference type="PANTHER" id="PTHR43535:SF1">
    <property type="entry name" value="PHOSPHATIDATE CYTIDYLYLTRANSFERASE"/>
    <property type="match status" value="1"/>
</dbReference>
<comment type="caution">
    <text evidence="2">The sequence shown here is derived from an EMBL/GenBank/DDBJ whole genome shotgun (WGS) entry which is preliminary data.</text>
</comment>
<dbReference type="RefSeq" id="WP_094942848.1">
    <property type="nucleotide sequence ID" value="NZ_NOKQ01000204.1"/>
</dbReference>
<keyword evidence="3" id="KW-1185">Reference proteome</keyword>
<feature type="transmembrane region" description="Helical" evidence="1">
    <location>
        <begin position="95"/>
        <end position="111"/>
    </location>
</feature>
<dbReference type="AlphaFoldDB" id="A0A264W3K8"/>
<evidence type="ECO:0000256" key="1">
    <source>
        <dbReference type="SAM" id="Phobius"/>
    </source>
</evidence>
<dbReference type="Pfam" id="PF01148">
    <property type="entry name" value="CTP_transf_1"/>
    <property type="match status" value="1"/>
</dbReference>
<sequence>MNSTFYVVYVVFIVLIIVSLLVSVITYFQKRKNKGRNKYEELVIRTRLWWGMATIFGLSFLVHPNVSLVSLMVLCFLALREYFSMLETRKQDRRLFIWAYLAIPINFYWIYVGWYGMFIVFIPIYVFLFLPLARLFQKSSAGFLKSVSMTQWGLMLLVFGLSHLALFAKMPEITRHDVGIATEYGALMVLFLIPLTQANDVIQYVVSKNFGRHKVLPVANPDLTWEGVFAGIVGTTILAVLIAPWITPMSLQFSIFAGFLIGATGFFGTAVMSALKRNFFLRETVDGQVVESKTINKVDSLTYTAPVFFHLVYWAIF</sequence>
<dbReference type="OrthoDB" id="9799199at2"/>
<evidence type="ECO:0000313" key="3">
    <source>
        <dbReference type="Proteomes" id="UP000217065"/>
    </source>
</evidence>
<dbReference type="EMBL" id="NOKQ01000204">
    <property type="protein sequence ID" value="OZS78173.1"/>
    <property type="molecule type" value="Genomic_DNA"/>
</dbReference>
<feature type="transmembrane region" description="Helical" evidence="1">
    <location>
        <begin position="227"/>
        <end position="247"/>
    </location>
</feature>
<keyword evidence="1" id="KW-1133">Transmembrane helix</keyword>
<feature type="transmembrane region" description="Helical" evidence="1">
    <location>
        <begin position="6"/>
        <end position="30"/>
    </location>
</feature>
<feature type="transmembrane region" description="Helical" evidence="1">
    <location>
        <begin position="117"/>
        <end position="136"/>
    </location>
</feature>
<protein>
    <submittedName>
        <fullName evidence="2">CDP-diglyceride synthetase</fullName>
    </submittedName>
</protein>
<feature type="transmembrane region" description="Helical" evidence="1">
    <location>
        <begin position="253"/>
        <end position="275"/>
    </location>
</feature>
<accession>A0A264W3K8</accession>
<proteinExistence type="predicted"/>
<keyword evidence="1" id="KW-0812">Transmembrane</keyword>
<keyword evidence="1" id="KW-0472">Membrane</keyword>
<reference evidence="2 3" key="1">
    <citation type="submission" date="2017-07" db="EMBL/GenBank/DDBJ databases">
        <title>Tetzosporium hominis gen.nov. sp.nov.</title>
        <authorList>
            <person name="Tetz G."/>
            <person name="Tetz V."/>
        </authorList>
    </citation>
    <scope>NUCLEOTIDE SEQUENCE [LARGE SCALE GENOMIC DNA]</scope>
    <source>
        <strain evidence="2 3">VT-49</strain>
    </source>
</reference>
<dbReference type="GO" id="GO:0005886">
    <property type="term" value="C:plasma membrane"/>
    <property type="evidence" value="ECO:0007669"/>
    <property type="project" value="TreeGrafter"/>
</dbReference>
<dbReference type="PANTHER" id="PTHR43535">
    <property type="entry name" value="PHOSPHATIDATE CYTIDYLYLTRANSFERASE"/>
    <property type="match status" value="1"/>
</dbReference>
<feature type="transmembrane region" description="Helical" evidence="1">
    <location>
        <begin position="148"/>
        <end position="166"/>
    </location>
</feature>
<gene>
    <name evidence="2" type="ORF">CF394_07740</name>
</gene>